<organism evidence="3 4">
    <name type="scientific">Archangium violaceum Cb vi76</name>
    <dbReference type="NCBI Taxonomy" id="1406225"/>
    <lineage>
        <taxon>Bacteria</taxon>
        <taxon>Pseudomonadati</taxon>
        <taxon>Myxococcota</taxon>
        <taxon>Myxococcia</taxon>
        <taxon>Myxococcales</taxon>
        <taxon>Cystobacterineae</taxon>
        <taxon>Archangiaceae</taxon>
        <taxon>Archangium</taxon>
    </lineage>
</organism>
<proteinExistence type="inferred from homology"/>
<dbReference type="PANTHER" id="PTHR10625:SF11">
    <property type="entry name" value="HISTONE DEACETYLASE 14, CHLOROPLASTIC"/>
    <property type="match status" value="1"/>
</dbReference>
<reference evidence="3 4" key="1">
    <citation type="submission" date="2014-07" db="EMBL/GenBank/DDBJ databases">
        <title>Draft Genome Sequence of Gephyronic Acid Producer, Cystobacter violaceus Strain Cb vi76.</title>
        <authorList>
            <person name="Stevens D.C."/>
            <person name="Young J."/>
            <person name="Carmichael R."/>
            <person name="Tan J."/>
            <person name="Taylor R.E."/>
        </authorList>
    </citation>
    <scope>NUCLEOTIDE SEQUENCE [LARGE SCALE GENOMIC DNA]</scope>
    <source>
        <strain evidence="3 4">Cb vi76</strain>
    </source>
</reference>
<dbReference type="GO" id="GO:0040029">
    <property type="term" value="P:epigenetic regulation of gene expression"/>
    <property type="evidence" value="ECO:0007669"/>
    <property type="project" value="TreeGrafter"/>
</dbReference>
<evidence type="ECO:0000256" key="1">
    <source>
        <dbReference type="ARBA" id="ARBA00005947"/>
    </source>
</evidence>
<comment type="similarity">
    <text evidence="1">Belongs to the histone deacetylase family.</text>
</comment>
<gene>
    <name evidence="3" type="ORF">Q664_09785</name>
</gene>
<dbReference type="PRINTS" id="PR01270">
    <property type="entry name" value="HDASUPER"/>
</dbReference>
<name>A0A084SY10_9BACT</name>
<dbReference type="PANTHER" id="PTHR10625">
    <property type="entry name" value="HISTONE DEACETYLASE HDAC1-RELATED"/>
    <property type="match status" value="1"/>
</dbReference>
<dbReference type="InterPro" id="IPR000286">
    <property type="entry name" value="HDACs"/>
</dbReference>
<accession>A0A084SY10</accession>
<dbReference type="EMBL" id="JPMI01000056">
    <property type="protein sequence ID" value="KFA93345.1"/>
    <property type="molecule type" value="Genomic_DNA"/>
</dbReference>
<protein>
    <submittedName>
        <fullName evidence="3">Histone deacetylase</fullName>
    </submittedName>
</protein>
<sequence>MTQTLLLTDPLFLRHDPGPEHPECPERLSRILDLLNQEPIRGTERRAPRPATEEELAAVHTQRLRDSLRAMRGRHEVIDPDTLTSPDTYDAAVLAAGASVQAVEEVLAGRARNAFALVRPPGHHAEPDRAMGFCLFNNVAIAAEAARRQGAERVLIFDWDVHHGNGTQAAFWTRRDVLYMSVHQYPYYPDSGAPFEVGEGPGAGYTLNCGMEGGATDADYGAFFQDLFLPVAQAYKPDLVLVSAGFDAHHADPLADMRLTERGFAAMCTALRELAESTCQGRLVLMLEGGYSLEGLSESVHACVEVMAGERKDGFPMGVSREAAAALQRSREALKPYWSVLGR</sequence>
<dbReference type="InterPro" id="IPR023696">
    <property type="entry name" value="Ureohydrolase_dom_sf"/>
</dbReference>
<comment type="caution">
    <text evidence="3">The sequence shown here is derived from an EMBL/GenBank/DDBJ whole genome shotgun (WGS) entry which is preliminary data.</text>
</comment>
<dbReference type="AlphaFoldDB" id="A0A084SY10"/>
<dbReference type="GO" id="GO:0005737">
    <property type="term" value="C:cytoplasm"/>
    <property type="evidence" value="ECO:0007669"/>
    <property type="project" value="TreeGrafter"/>
</dbReference>
<evidence type="ECO:0000313" key="4">
    <source>
        <dbReference type="Proteomes" id="UP000028547"/>
    </source>
</evidence>
<dbReference type="SUPFAM" id="SSF52768">
    <property type="entry name" value="Arginase/deacetylase"/>
    <property type="match status" value="1"/>
</dbReference>
<dbReference type="RefSeq" id="WP_043392508.1">
    <property type="nucleotide sequence ID" value="NZ_JPMI01000056.1"/>
</dbReference>
<dbReference type="CDD" id="cd09992">
    <property type="entry name" value="HDAC_classII"/>
    <property type="match status" value="1"/>
</dbReference>
<dbReference type="InterPro" id="IPR037138">
    <property type="entry name" value="His_deacetylse_dom_sf"/>
</dbReference>
<dbReference type="Gene3D" id="3.40.800.20">
    <property type="entry name" value="Histone deacetylase domain"/>
    <property type="match status" value="1"/>
</dbReference>
<dbReference type="InterPro" id="IPR023801">
    <property type="entry name" value="His_deacetylse_dom"/>
</dbReference>
<evidence type="ECO:0000259" key="2">
    <source>
        <dbReference type="Pfam" id="PF00850"/>
    </source>
</evidence>
<dbReference type="Pfam" id="PF00850">
    <property type="entry name" value="Hist_deacetyl"/>
    <property type="match status" value="1"/>
</dbReference>
<dbReference type="Proteomes" id="UP000028547">
    <property type="component" value="Unassembled WGS sequence"/>
</dbReference>
<dbReference type="GO" id="GO:0004407">
    <property type="term" value="F:histone deacetylase activity"/>
    <property type="evidence" value="ECO:0007669"/>
    <property type="project" value="TreeGrafter"/>
</dbReference>
<evidence type="ECO:0000313" key="3">
    <source>
        <dbReference type="EMBL" id="KFA93345.1"/>
    </source>
</evidence>
<feature type="domain" description="Histone deacetylase" evidence="2">
    <location>
        <begin position="21"/>
        <end position="306"/>
    </location>
</feature>